<evidence type="ECO:0000259" key="10">
    <source>
        <dbReference type="SMART" id="SM01280"/>
    </source>
</evidence>
<feature type="compositionally biased region" description="Low complexity" evidence="9">
    <location>
        <begin position="37"/>
        <end position="47"/>
    </location>
</feature>
<feature type="region of interest" description="Disordered" evidence="9">
    <location>
        <begin position="472"/>
        <end position="504"/>
    </location>
</feature>
<dbReference type="InterPro" id="IPR040184">
    <property type="entry name" value="Mcm10"/>
</dbReference>
<keyword evidence="5" id="KW-0479">Metal-binding</keyword>
<evidence type="ECO:0000313" key="12">
    <source>
        <dbReference type="Proteomes" id="UP001491310"/>
    </source>
</evidence>
<dbReference type="Proteomes" id="UP001491310">
    <property type="component" value="Unassembled WGS sequence"/>
</dbReference>
<feature type="compositionally biased region" description="Low complexity" evidence="9">
    <location>
        <begin position="718"/>
        <end position="727"/>
    </location>
</feature>
<protein>
    <recommendedName>
        <fullName evidence="3">Protein MCM10 homolog</fullName>
    </recommendedName>
</protein>
<dbReference type="Pfam" id="PF22379">
    <property type="entry name" value="OB_MCM10"/>
    <property type="match status" value="1"/>
</dbReference>
<comment type="caution">
    <text evidence="11">The sequence shown here is derived from an EMBL/GenBank/DDBJ whole genome shotgun (WGS) entry which is preliminary data.</text>
</comment>
<feature type="region of interest" description="Disordered" evidence="9">
    <location>
        <begin position="1"/>
        <end position="54"/>
    </location>
</feature>
<evidence type="ECO:0000256" key="3">
    <source>
        <dbReference type="ARBA" id="ARBA00017770"/>
    </source>
</evidence>
<reference evidence="11 12" key="1">
    <citation type="journal article" date="2024" name="Nat. Commun.">
        <title>Phylogenomics reveals the evolutionary origins of lichenization in chlorophyte algae.</title>
        <authorList>
            <person name="Puginier C."/>
            <person name="Libourel C."/>
            <person name="Otte J."/>
            <person name="Skaloud P."/>
            <person name="Haon M."/>
            <person name="Grisel S."/>
            <person name="Petersen M."/>
            <person name="Berrin J.G."/>
            <person name="Delaux P.M."/>
            <person name="Dal Grande F."/>
            <person name="Keller J."/>
        </authorList>
    </citation>
    <scope>NUCLEOTIDE SEQUENCE [LARGE SCALE GENOMIC DNA]</scope>
    <source>
        <strain evidence="11 12">SAG 216-7</strain>
    </source>
</reference>
<dbReference type="SMART" id="SM01280">
    <property type="entry name" value="Mcm10"/>
    <property type="match status" value="1"/>
</dbReference>
<dbReference type="InterPro" id="IPR015411">
    <property type="entry name" value="Rep_factor_Mcm10_C"/>
</dbReference>
<dbReference type="Gene3D" id="2.40.50.140">
    <property type="entry name" value="Nucleic acid-binding proteins"/>
    <property type="match status" value="1"/>
</dbReference>
<evidence type="ECO:0000256" key="8">
    <source>
        <dbReference type="ARBA" id="ARBA00023242"/>
    </source>
</evidence>
<dbReference type="PANTHER" id="PTHR13454:SF11">
    <property type="entry name" value="PROTEIN MCM10 HOMOLOG"/>
    <property type="match status" value="1"/>
</dbReference>
<keyword evidence="8" id="KW-0539">Nucleus</keyword>
<feature type="compositionally biased region" description="Basic and acidic residues" evidence="9">
    <location>
        <begin position="728"/>
        <end position="745"/>
    </location>
</feature>
<keyword evidence="4" id="KW-0235">DNA replication</keyword>
<feature type="region of interest" description="Disordered" evidence="9">
    <location>
        <begin position="524"/>
        <end position="572"/>
    </location>
</feature>
<dbReference type="Pfam" id="PF09329">
    <property type="entry name" value="zf-primase"/>
    <property type="match status" value="1"/>
</dbReference>
<feature type="region of interest" description="Disordered" evidence="9">
    <location>
        <begin position="718"/>
        <end position="745"/>
    </location>
</feature>
<keyword evidence="12" id="KW-1185">Reference proteome</keyword>
<feature type="compositionally biased region" description="Low complexity" evidence="9">
    <location>
        <begin position="559"/>
        <end position="570"/>
    </location>
</feature>
<dbReference type="InterPro" id="IPR015408">
    <property type="entry name" value="Znf_Mcm10/DnaG"/>
</dbReference>
<dbReference type="EMBL" id="JALJOT010000006">
    <property type="protein sequence ID" value="KAK9909742.1"/>
    <property type="molecule type" value="Genomic_DNA"/>
</dbReference>
<comment type="subcellular location">
    <subcellularLocation>
        <location evidence="1">Nucleus</location>
    </subcellularLocation>
</comment>
<evidence type="ECO:0000313" key="11">
    <source>
        <dbReference type="EMBL" id="KAK9909742.1"/>
    </source>
</evidence>
<evidence type="ECO:0000256" key="1">
    <source>
        <dbReference type="ARBA" id="ARBA00004123"/>
    </source>
</evidence>
<proteinExistence type="inferred from homology"/>
<dbReference type="InterPro" id="IPR055065">
    <property type="entry name" value="OB_MCM10"/>
</dbReference>
<evidence type="ECO:0000256" key="9">
    <source>
        <dbReference type="SAM" id="MobiDB-lite"/>
    </source>
</evidence>
<comment type="similarity">
    <text evidence="2">Belongs to the MCM10 family.</text>
</comment>
<sequence>MSNEDFELLLAMAEEAENAESTIDTPCENIHTEDPPAETAKAPEAPTSLMAEEEDEDFKLLSEMAAQAEAAGNSDQDMLPATIAAAAKKLVEKHSGLRMKNPVFPSIVFGERLSHLQFLRLHRAGERVKAADSGGPWATVGVLVEKSKPRTSATGSMYSLWKLSDLDGATVTMLLFGDAHQDHFRESEGSVVAIFNAEADGKGGLTLKVNESSSILKLATSSDFALCGSRKKDGTSCRNPVNISKCRFCDYHVQTESRRINSSRGVLQDSSHAAKLNTQAEQAAQRHKKHQFAPYVPKQMTQEELAIQTVRFGSQGARHIAALQDSLQMKTAAQENFPHVVAAQRAPAGTAGRGGAQAERANTGFVMLEEAEIDWDVADVAALKRHTRTDSSVRCPEPASFASGSSRGSCVASCRPAAVPHPADAAAERARQEAIHKAVELVKRCGGMEAAMEAAKKDQKVAAVTRIIQQPADASETVQEEAAPNTGPTTAPSISGAGAGAKPAGRPATNFYATASAAPSAAHRGSAAAASGNHPKAAAAKSGTRSKIEVKLGMRPKSSIKASGSSAARANKPMVVPPGTSAFAAAFGSAVTEEDMRNVGTRYKETVEDEEAEKMDRLLGSMQKKDELQQRAEAITQLSVSAWHCSTCDIITERRKPHCQEHVGKRVSATKRWWTCSGCNNRFTTVGVKYPTKRCPNPRCTAPNSEFKKSSMGRAPKIAAGAEAPVAAREHFQPRGREHGFALNS</sequence>
<organism evidence="11 12">
    <name type="scientific">Coccomyxa subellipsoidea</name>
    <dbReference type="NCBI Taxonomy" id="248742"/>
    <lineage>
        <taxon>Eukaryota</taxon>
        <taxon>Viridiplantae</taxon>
        <taxon>Chlorophyta</taxon>
        <taxon>core chlorophytes</taxon>
        <taxon>Trebouxiophyceae</taxon>
        <taxon>Trebouxiophyceae incertae sedis</taxon>
        <taxon>Coccomyxaceae</taxon>
        <taxon>Coccomyxa</taxon>
    </lineage>
</organism>
<evidence type="ECO:0000256" key="5">
    <source>
        <dbReference type="ARBA" id="ARBA00022723"/>
    </source>
</evidence>
<dbReference type="PANTHER" id="PTHR13454">
    <property type="entry name" value="PROTEIN MCM10 HOMOLOG"/>
    <property type="match status" value="1"/>
</dbReference>
<evidence type="ECO:0000256" key="4">
    <source>
        <dbReference type="ARBA" id="ARBA00022705"/>
    </source>
</evidence>
<accession>A0ABR2YSF5</accession>
<name>A0ABR2YSF5_9CHLO</name>
<evidence type="ECO:0000256" key="6">
    <source>
        <dbReference type="ARBA" id="ARBA00022771"/>
    </source>
</evidence>
<evidence type="ECO:0000256" key="2">
    <source>
        <dbReference type="ARBA" id="ARBA00009679"/>
    </source>
</evidence>
<feature type="domain" description="Replication factor Mcm10 C-terminal" evidence="10">
    <location>
        <begin position="322"/>
        <end position="745"/>
    </location>
</feature>
<keyword evidence="7" id="KW-0862">Zinc</keyword>
<gene>
    <name evidence="11" type="ORF">WJX75_006807</name>
</gene>
<dbReference type="InterPro" id="IPR012340">
    <property type="entry name" value="NA-bd_OB-fold"/>
</dbReference>
<evidence type="ECO:0000256" key="7">
    <source>
        <dbReference type="ARBA" id="ARBA00022833"/>
    </source>
</evidence>
<keyword evidence="6" id="KW-0863">Zinc-finger</keyword>
<feature type="compositionally biased region" description="Low complexity" evidence="9">
    <location>
        <begin position="491"/>
        <end position="504"/>
    </location>
</feature>